<keyword evidence="2" id="KW-0378">Hydrolase</keyword>
<dbReference type="PANTHER" id="PTHR36844">
    <property type="entry name" value="PROTEASE PRSW"/>
    <property type="match status" value="1"/>
</dbReference>
<reference evidence="2" key="1">
    <citation type="submission" date="2020-04" db="EMBL/GenBank/DDBJ databases">
        <authorList>
            <person name="Zhang T."/>
        </authorList>
    </citation>
    <scope>NUCLEOTIDE SEQUENCE</scope>
    <source>
        <strain evidence="2">HKST-UBA02</strain>
    </source>
</reference>
<feature type="transmembrane region" description="Helical" evidence="1">
    <location>
        <begin position="142"/>
        <end position="160"/>
    </location>
</feature>
<name>A0A955LW95_UNCKA</name>
<feature type="transmembrane region" description="Helical" evidence="1">
    <location>
        <begin position="198"/>
        <end position="219"/>
    </location>
</feature>
<dbReference type="AlphaFoldDB" id="A0A955LW95"/>
<gene>
    <name evidence="2" type="ORF">KC573_03225</name>
</gene>
<dbReference type="Proteomes" id="UP000699691">
    <property type="component" value="Unassembled WGS sequence"/>
</dbReference>
<keyword evidence="1" id="KW-1133">Transmembrane helix</keyword>
<feature type="transmembrane region" description="Helical" evidence="1">
    <location>
        <begin position="109"/>
        <end position="130"/>
    </location>
</feature>
<dbReference type="PANTHER" id="PTHR36844:SF1">
    <property type="entry name" value="PROTEASE PRSW"/>
    <property type="match status" value="1"/>
</dbReference>
<evidence type="ECO:0000256" key="1">
    <source>
        <dbReference type="SAM" id="Phobius"/>
    </source>
</evidence>
<feature type="transmembrane region" description="Helical" evidence="1">
    <location>
        <begin position="251"/>
        <end position="280"/>
    </location>
</feature>
<keyword evidence="1" id="KW-0812">Transmembrane</keyword>
<feature type="transmembrane region" description="Helical" evidence="1">
    <location>
        <begin position="68"/>
        <end position="88"/>
    </location>
</feature>
<feature type="transmembrane region" description="Helical" evidence="1">
    <location>
        <begin position="172"/>
        <end position="192"/>
    </location>
</feature>
<dbReference type="Pfam" id="PF13367">
    <property type="entry name" value="PrsW-protease"/>
    <property type="match status" value="1"/>
</dbReference>
<feature type="transmembrane region" description="Helical" evidence="1">
    <location>
        <begin position="292"/>
        <end position="312"/>
    </location>
</feature>
<feature type="transmembrane region" description="Helical" evidence="1">
    <location>
        <begin position="34"/>
        <end position="56"/>
    </location>
</feature>
<protein>
    <submittedName>
        <fullName evidence="2">PrsW family intramembrane metalloprotease</fullName>
    </submittedName>
</protein>
<evidence type="ECO:0000313" key="3">
    <source>
        <dbReference type="Proteomes" id="UP000699691"/>
    </source>
</evidence>
<proteinExistence type="predicted"/>
<dbReference type="GO" id="GO:0008237">
    <property type="term" value="F:metallopeptidase activity"/>
    <property type="evidence" value="ECO:0007669"/>
    <property type="project" value="UniProtKB-KW"/>
</dbReference>
<accession>A0A955LW95</accession>
<keyword evidence="1" id="KW-0472">Membrane</keyword>
<dbReference type="InterPro" id="IPR026898">
    <property type="entry name" value="PrsW"/>
</dbReference>
<feature type="transmembrane region" description="Helical" evidence="1">
    <location>
        <begin position="6"/>
        <end position="22"/>
    </location>
</feature>
<keyword evidence="2" id="KW-0645">Protease</keyword>
<keyword evidence="2" id="KW-0482">Metalloprotease</keyword>
<evidence type="ECO:0000313" key="2">
    <source>
        <dbReference type="EMBL" id="MCA9397816.1"/>
    </source>
</evidence>
<comment type="caution">
    <text evidence="2">The sequence shown here is derived from an EMBL/GenBank/DDBJ whole genome shotgun (WGS) entry which is preliminary data.</text>
</comment>
<reference evidence="2" key="2">
    <citation type="journal article" date="2021" name="Microbiome">
        <title>Successional dynamics and alternative stable states in a saline activated sludge microbial community over 9 years.</title>
        <authorList>
            <person name="Wang Y."/>
            <person name="Ye J."/>
            <person name="Ju F."/>
            <person name="Liu L."/>
            <person name="Boyd J.A."/>
            <person name="Deng Y."/>
            <person name="Parks D.H."/>
            <person name="Jiang X."/>
            <person name="Yin X."/>
            <person name="Woodcroft B.J."/>
            <person name="Tyson G.W."/>
            <person name="Hugenholtz P."/>
            <person name="Polz M.F."/>
            <person name="Zhang T."/>
        </authorList>
    </citation>
    <scope>NUCLEOTIDE SEQUENCE</scope>
    <source>
        <strain evidence="2">HKST-UBA02</strain>
    </source>
</reference>
<organism evidence="2 3">
    <name type="scientific">candidate division WWE3 bacterium</name>
    <dbReference type="NCBI Taxonomy" id="2053526"/>
    <lineage>
        <taxon>Bacteria</taxon>
        <taxon>Katanobacteria</taxon>
    </lineage>
</organism>
<sequence>MSFLFGSLTSLTLIFFWGLFYYSRDPHHERFQHILKTVLFGFISFFLSIIIILPTSALFGLDTNTIDILFYSGNIYVVVALAASEEISKLLIIRHIILKSKQIKEHTDGVFYGGLLGLGFALIENIFYAVSINYYSSLVRALLIPLLHSATGAVLGFFLIEKRLHDKVSHNQHAWIAFGITTFFHALYNYFVIITTKYSVGFMLTMIMWIGLLLLVALVTNTSRMRDFDHEQHTSEDIIVEKSEEGKTYCFLGLFTSLLALFMIFPAVLGPVGIILGLIGFQQGAIAWGRRAIRFGIAATVIGYIGSIVILYI</sequence>
<dbReference type="EMBL" id="JAGQKY010000153">
    <property type="protein sequence ID" value="MCA9397816.1"/>
    <property type="molecule type" value="Genomic_DNA"/>
</dbReference>